<dbReference type="AlphaFoldDB" id="A0A6A6WA62"/>
<evidence type="ECO:0000259" key="8">
    <source>
        <dbReference type="Pfam" id="PF20684"/>
    </source>
</evidence>
<keyword evidence="2 7" id="KW-0812">Transmembrane</keyword>
<feature type="domain" description="Rhodopsin" evidence="8">
    <location>
        <begin position="34"/>
        <end position="275"/>
    </location>
</feature>
<feature type="transmembrane region" description="Helical" evidence="7">
    <location>
        <begin position="17"/>
        <end position="38"/>
    </location>
</feature>
<feature type="transmembrane region" description="Helical" evidence="7">
    <location>
        <begin position="250"/>
        <end position="270"/>
    </location>
</feature>
<evidence type="ECO:0000256" key="4">
    <source>
        <dbReference type="ARBA" id="ARBA00023136"/>
    </source>
</evidence>
<feature type="transmembrane region" description="Helical" evidence="7">
    <location>
        <begin position="50"/>
        <end position="70"/>
    </location>
</feature>
<evidence type="ECO:0000256" key="3">
    <source>
        <dbReference type="ARBA" id="ARBA00022989"/>
    </source>
</evidence>
<proteinExistence type="inferred from homology"/>
<name>A0A6A6WA62_9PEZI</name>
<dbReference type="GO" id="GO:0016020">
    <property type="term" value="C:membrane"/>
    <property type="evidence" value="ECO:0007669"/>
    <property type="project" value="UniProtKB-SubCell"/>
</dbReference>
<feature type="region of interest" description="Disordered" evidence="6">
    <location>
        <begin position="310"/>
        <end position="339"/>
    </location>
</feature>
<evidence type="ECO:0000313" key="10">
    <source>
        <dbReference type="Proteomes" id="UP000799437"/>
    </source>
</evidence>
<evidence type="ECO:0000313" key="9">
    <source>
        <dbReference type="EMBL" id="KAF2758477.1"/>
    </source>
</evidence>
<gene>
    <name evidence="9" type="ORF">EJ05DRAFT_475786</name>
</gene>
<organism evidence="9 10">
    <name type="scientific">Pseudovirgaria hyperparasitica</name>
    <dbReference type="NCBI Taxonomy" id="470096"/>
    <lineage>
        <taxon>Eukaryota</taxon>
        <taxon>Fungi</taxon>
        <taxon>Dikarya</taxon>
        <taxon>Ascomycota</taxon>
        <taxon>Pezizomycotina</taxon>
        <taxon>Dothideomycetes</taxon>
        <taxon>Dothideomycetes incertae sedis</taxon>
        <taxon>Acrospermales</taxon>
        <taxon>Acrospermaceae</taxon>
        <taxon>Pseudovirgaria</taxon>
    </lineage>
</organism>
<evidence type="ECO:0000256" key="5">
    <source>
        <dbReference type="ARBA" id="ARBA00038359"/>
    </source>
</evidence>
<feature type="transmembrane region" description="Helical" evidence="7">
    <location>
        <begin position="97"/>
        <end position="121"/>
    </location>
</feature>
<keyword evidence="4 7" id="KW-0472">Membrane</keyword>
<dbReference type="InterPro" id="IPR049326">
    <property type="entry name" value="Rhodopsin_dom_fungi"/>
</dbReference>
<evidence type="ECO:0000256" key="6">
    <source>
        <dbReference type="SAM" id="MobiDB-lite"/>
    </source>
</evidence>
<dbReference type="Proteomes" id="UP000799437">
    <property type="component" value="Unassembled WGS sequence"/>
</dbReference>
<keyword evidence="10" id="KW-1185">Reference proteome</keyword>
<dbReference type="GeneID" id="54484942"/>
<reference evidence="9" key="1">
    <citation type="journal article" date="2020" name="Stud. Mycol.">
        <title>101 Dothideomycetes genomes: a test case for predicting lifestyles and emergence of pathogens.</title>
        <authorList>
            <person name="Haridas S."/>
            <person name="Albert R."/>
            <person name="Binder M."/>
            <person name="Bloem J."/>
            <person name="Labutti K."/>
            <person name="Salamov A."/>
            <person name="Andreopoulos B."/>
            <person name="Baker S."/>
            <person name="Barry K."/>
            <person name="Bills G."/>
            <person name="Bluhm B."/>
            <person name="Cannon C."/>
            <person name="Castanera R."/>
            <person name="Culley D."/>
            <person name="Daum C."/>
            <person name="Ezra D."/>
            <person name="Gonzalez J."/>
            <person name="Henrissat B."/>
            <person name="Kuo A."/>
            <person name="Liang C."/>
            <person name="Lipzen A."/>
            <person name="Lutzoni F."/>
            <person name="Magnuson J."/>
            <person name="Mondo S."/>
            <person name="Nolan M."/>
            <person name="Ohm R."/>
            <person name="Pangilinan J."/>
            <person name="Park H.-J."/>
            <person name="Ramirez L."/>
            <person name="Alfaro M."/>
            <person name="Sun H."/>
            <person name="Tritt A."/>
            <person name="Yoshinaga Y."/>
            <person name="Zwiers L.-H."/>
            <person name="Turgeon B."/>
            <person name="Goodwin S."/>
            <person name="Spatafora J."/>
            <person name="Crous P."/>
            <person name="Grigoriev I."/>
        </authorList>
    </citation>
    <scope>NUCLEOTIDE SEQUENCE</scope>
    <source>
        <strain evidence="9">CBS 121739</strain>
    </source>
</reference>
<feature type="transmembrane region" description="Helical" evidence="7">
    <location>
        <begin position="133"/>
        <end position="154"/>
    </location>
</feature>
<feature type="transmembrane region" description="Helical" evidence="7">
    <location>
        <begin position="211"/>
        <end position="230"/>
    </location>
</feature>
<protein>
    <recommendedName>
        <fullName evidence="8">Rhodopsin domain-containing protein</fullName>
    </recommendedName>
</protein>
<dbReference type="Pfam" id="PF20684">
    <property type="entry name" value="Fung_rhodopsin"/>
    <property type="match status" value="1"/>
</dbReference>
<sequence>MPTEIPPGFYDDSSNQLIVTAAVFLALNQTAVILRFISRQQQKTPWYWDDFLMVLAWLTVTGLCIDGLLAPRWGAGRRIAWVMTNEPEQIPNFGRNAFYAVPITFTIASVLPKISVLVLYLRIFIDKFSRIACWILIAALGIATVINCFLVGFQCNGQEYSWELTKPGRHCLNFQALLIWGPFINIVTDVAMLLLPIPVVRKLQVSNHVRLGLYATFLIASVGLITSVIRFAQFFLNEYSSDPTWYASPLILWVIVEASIYLISACLLTYRPILAKLVYSKQMTSAYEWLRRTTSNVLSSRSRNSMVFDQTTHATERDSSEPSLLSKGSSDGTRSFEMDRDLPRMPGQIHVRHDVRVTAQHSRV</sequence>
<accession>A0A6A6WA62</accession>
<dbReference type="RefSeq" id="XP_033600928.1">
    <property type="nucleotide sequence ID" value="XM_033743888.1"/>
</dbReference>
<evidence type="ECO:0000256" key="1">
    <source>
        <dbReference type="ARBA" id="ARBA00004141"/>
    </source>
</evidence>
<dbReference type="PANTHER" id="PTHR33048">
    <property type="entry name" value="PTH11-LIKE INTEGRAL MEMBRANE PROTEIN (AFU_ORTHOLOGUE AFUA_5G11245)"/>
    <property type="match status" value="1"/>
</dbReference>
<dbReference type="InterPro" id="IPR052337">
    <property type="entry name" value="SAT4-like"/>
</dbReference>
<evidence type="ECO:0000256" key="7">
    <source>
        <dbReference type="SAM" id="Phobius"/>
    </source>
</evidence>
<dbReference type="OrthoDB" id="10017208at2759"/>
<comment type="similarity">
    <text evidence="5">Belongs to the SAT4 family.</text>
</comment>
<dbReference type="PANTHER" id="PTHR33048:SF47">
    <property type="entry name" value="INTEGRAL MEMBRANE PROTEIN-RELATED"/>
    <property type="match status" value="1"/>
</dbReference>
<feature type="compositionally biased region" description="Low complexity" evidence="6">
    <location>
        <begin position="321"/>
        <end position="330"/>
    </location>
</feature>
<comment type="subcellular location">
    <subcellularLocation>
        <location evidence="1">Membrane</location>
        <topology evidence="1">Multi-pass membrane protein</topology>
    </subcellularLocation>
</comment>
<evidence type="ECO:0000256" key="2">
    <source>
        <dbReference type="ARBA" id="ARBA00022692"/>
    </source>
</evidence>
<dbReference type="EMBL" id="ML996571">
    <property type="protein sequence ID" value="KAF2758477.1"/>
    <property type="molecule type" value="Genomic_DNA"/>
</dbReference>
<keyword evidence="3 7" id="KW-1133">Transmembrane helix</keyword>
<feature type="transmembrane region" description="Helical" evidence="7">
    <location>
        <begin position="174"/>
        <end position="199"/>
    </location>
</feature>